<proteinExistence type="predicted"/>
<dbReference type="GO" id="GO:0016616">
    <property type="term" value="F:oxidoreductase activity, acting on the CH-OH group of donors, NAD or NADP as acceptor"/>
    <property type="evidence" value="ECO:0007669"/>
    <property type="project" value="InterPro"/>
</dbReference>
<feature type="domain" description="UDP-glucose/GDP-mannose dehydrogenase N-terminal" evidence="1">
    <location>
        <begin position="4"/>
        <end position="104"/>
    </location>
</feature>
<accession>A0A6C0ENB6</accession>
<dbReference type="InterPro" id="IPR029752">
    <property type="entry name" value="D-isomer_DH_CS1"/>
</dbReference>
<dbReference type="Pfam" id="PF03721">
    <property type="entry name" value="UDPG_MGDP_dh_N"/>
    <property type="match status" value="1"/>
</dbReference>
<organism evidence="2">
    <name type="scientific">viral metagenome</name>
    <dbReference type="NCBI Taxonomy" id="1070528"/>
    <lineage>
        <taxon>unclassified sequences</taxon>
        <taxon>metagenomes</taxon>
        <taxon>organismal metagenomes</taxon>
    </lineage>
</organism>
<dbReference type="EMBL" id="MN738906">
    <property type="protein sequence ID" value="QHT30674.1"/>
    <property type="molecule type" value="Genomic_DNA"/>
</dbReference>
<protein>
    <recommendedName>
        <fullName evidence="1">UDP-glucose/GDP-mannose dehydrogenase N-terminal domain-containing protein</fullName>
    </recommendedName>
</protein>
<dbReference type="InterPro" id="IPR001732">
    <property type="entry name" value="UDP-Glc/GDP-Man_DH_N"/>
</dbReference>
<dbReference type="PANTHER" id="PTHR43750:SF3">
    <property type="entry name" value="UDP-GLUCOSE 6-DEHYDROGENASE TUAD"/>
    <property type="match status" value="1"/>
</dbReference>
<sequence>MYDNIGIVGVGKLGICYAIILAKAGYKVYIYDVNINILDNIKNNTYNYYEPGLNDLISEFKSNIILVYNLNDIYNNCNIIFTYIQTPSLENGLYNHEYINNFINETLKI</sequence>
<evidence type="ECO:0000259" key="1">
    <source>
        <dbReference type="Pfam" id="PF03721"/>
    </source>
</evidence>
<dbReference type="GO" id="GO:0051287">
    <property type="term" value="F:NAD binding"/>
    <property type="evidence" value="ECO:0007669"/>
    <property type="project" value="InterPro"/>
</dbReference>
<evidence type="ECO:0000313" key="2">
    <source>
        <dbReference type="EMBL" id="QHT30674.1"/>
    </source>
</evidence>
<dbReference type="InterPro" id="IPR036291">
    <property type="entry name" value="NAD(P)-bd_dom_sf"/>
</dbReference>
<name>A0A6C0ENB6_9ZZZZ</name>
<dbReference type="Gene3D" id="3.40.50.720">
    <property type="entry name" value="NAD(P)-binding Rossmann-like Domain"/>
    <property type="match status" value="1"/>
</dbReference>
<dbReference type="AlphaFoldDB" id="A0A6C0ENB6"/>
<dbReference type="SUPFAM" id="SSF51735">
    <property type="entry name" value="NAD(P)-binding Rossmann-fold domains"/>
    <property type="match status" value="1"/>
</dbReference>
<dbReference type="PANTHER" id="PTHR43750">
    <property type="entry name" value="UDP-GLUCOSE 6-DEHYDROGENASE TUAD"/>
    <property type="match status" value="1"/>
</dbReference>
<dbReference type="PROSITE" id="PS00065">
    <property type="entry name" value="D_2_HYDROXYACID_DH_1"/>
    <property type="match status" value="1"/>
</dbReference>
<reference evidence="2" key="1">
    <citation type="journal article" date="2020" name="Nature">
        <title>Giant virus diversity and host interactions through global metagenomics.</title>
        <authorList>
            <person name="Schulz F."/>
            <person name="Roux S."/>
            <person name="Paez-Espino D."/>
            <person name="Jungbluth S."/>
            <person name="Walsh D.A."/>
            <person name="Denef V.J."/>
            <person name="McMahon K.D."/>
            <person name="Konstantinidis K.T."/>
            <person name="Eloe-Fadrosh E.A."/>
            <person name="Kyrpides N.C."/>
            <person name="Woyke T."/>
        </authorList>
    </citation>
    <scope>NUCLEOTIDE SEQUENCE</scope>
    <source>
        <strain evidence="2">GVMAG-M-3300009151-35</strain>
    </source>
</reference>